<dbReference type="OrthoDB" id="7302610at2"/>
<dbReference type="GO" id="GO:0006508">
    <property type="term" value="P:proteolysis"/>
    <property type="evidence" value="ECO:0007669"/>
    <property type="project" value="UniProtKB-KW"/>
</dbReference>
<keyword evidence="9" id="KW-1185">Reference proteome</keyword>
<dbReference type="PROSITE" id="PS51892">
    <property type="entry name" value="SUBTILASE"/>
    <property type="match status" value="1"/>
</dbReference>
<sequence length="496" mass="50884">MAGSTFTGTGKTVVVIDSGWGSAWDKGKMVYQYDFGERDGDARSSNPNAHGARVTATVLKSAPDVNVIELKVTDANGSADTATIERALQWVVKNVDAYDIASVNLSMVSGAASSHTSSALSDEFAALAAKNVVTAVAAGNAGYNAARSVSVYAADPNVVCVSASDGDGGFPSWSQRNSKVTDLCADGVMVPIKNLAGQTLSYGGSSFSAPQVAAAAALVQQASEKLYGKSLTVREFVDLARSTGKVLSSSDGFIELNTDAMLAKLAKGAPQGPQVPAPSQPSTDLTSIVIKAHGSAAGGVNPHFNLLVDGRKIGEGWAGATKDFTFKTKLAADQAHKIQIQYDNDGVANGQDRNLHIDKITINGHAIAPTDSMVRYDKGALDGRDVAAGQSTMAWKGTLVVNAGKGYFPGTTAKVAEADDRQDAGDAGHDAALADWTYAATAAHAASDAARSAGADHAGYATAEYATAHEAAGHDWHDGPAGHGQHLLHGADALAA</sequence>
<keyword evidence="3 5" id="KW-0378">Hydrolase</keyword>
<gene>
    <name evidence="8" type="ORF">DEW08_22505</name>
</gene>
<dbReference type="Pfam" id="PF16841">
    <property type="entry name" value="CBM60"/>
    <property type="match status" value="1"/>
</dbReference>
<dbReference type="Pfam" id="PF00082">
    <property type="entry name" value="Peptidase_S8"/>
    <property type="match status" value="1"/>
</dbReference>
<dbReference type="PANTHER" id="PTHR43806">
    <property type="entry name" value="PEPTIDASE S8"/>
    <property type="match status" value="1"/>
</dbReference>
<dbReference type="CDD" id="cd00306">
    <property type="entry name" value="Peptidases_S8_S53"/>
    <property type="match status" value="1"/>
</dbReference>
<dbReference type="Gene3D" id="3.40.50.200">
    <property type="entry name" value="Peptidase S8/S53 domain"/>
    <property type="match status" value="1"/>
</dbReference>
<dbReference type="InterPro" id="IPR036852">
    <property type="entry name" value="Peptidase_S8/S53_dom_sf"/>
</dbReference>
<feature type="active site" description="Charge relay system" evidence="5">
    <location>
        <position position="206"/>
    </location>
</feature>
<dbReference type="InterPro" id="IPR015500">
    <property type="entry name" value="Peptidase_S8_subtilisin-rel"/>
</dbReference>
<evidence type="ECO:0000259" key="6">
    <source>
        <dbReference type="Pfam" id="PF00082"/>
    </source>
</evidence>
<dbReference type="PRINTS" id="PR00723">
    <property type="entry name" value="SUBTILISIN"/>
</dbReference>
<evidence type="ECO:0000256" key="3">
    <source>
        <dbReference type="ARBA" id="ARBA00022801"/>
    </source>
</evidence>
<evidence type="ECO:0008006" key="10">
    <source>
        <dbReference type="Google" id="ProtNLM"/>
    </source>
</evidence>
<evidence type="ECO:0000256" key="2">
    <source>
        <dbReference type="ARBA" id="ARBA00022670"/>
    </source>
</evidence>
<keyword evidence="4 5" id="KW-0720">Serine protease</keyword>
<dbReference type="RefSeq" id="WP_109331530.1">
    <property type="nucleotide sequence ID" value="NZ_CP029356.1"/>
</dbReference>
<dbReference type="Proteomes" id="UP000245629">
    <property type="component" value="Plasmid unnamed1"/>
</dbReference>
<protein>
    <recommendedName>
        <fullName evidence="10">Peptidase S8/S53 domain-containing protein</fullName>
    </recommendedName>
</protein>
<evidence type="ECO:0000256" key="4">
    <source>
        <dbReference type="ARBA" id="ARBA00022825"/>
    </source>
</evidence>
<dbReference type="AlphaFoldDB" id="A0A2S2CWF9"/>
<dbReference type="InterPro" id="IPR031768">
    <property type="entry name" value="CBM60_xylan-bd"/>
</dbReference>
<feature type="active site" description="Charge relay system" evidence="5">
    <location>
        <position position="17"/>
    </location>
</feature>
<evidence type="ECO:0000256" key="5">
    <source>
        <dbReference type="PROSITE-ProRule" id="PRU01240"/>
    </source>
</evidence>
<evidence type="ECO:0000313" key="8">
    <source>
        <dbReference type="EMBL" id="AWK88842.1"/>
    </source>
</evidence>
<evidence type="ECO:0000313" key="9">
    <source>
        <dbReference type="Proteomes" id="UP000245629"/>
    </source>
</evidence>
<feature type="domain" description="Peptidase S8/S53" evidence="6">
    <location>
        <begin position="26"/>
        <end position="231"/>
    </location>
</feature>
<name>A0A2S2CWF9_9PROT</name>
<accession>A0A2S2CWF9</accession>
<dbReference type="InterPro" id="IPR000209">
    <property type="entry name" value="Peptidase_S8/S53_dom"/>
</dbReference>
<evidence type="ECO:0000256" key="1">
    <source>
        <dbReference type="ARBA" id="ARBA00011073"/>
    </source>
</evidence>
<dbReference type="EMBL" id="CP029356">
    <property type="protein sequence ID" value="AWK88842.1"/>
    <property type="molecule type" value="Genomic_DNA"/>
</dbReference>
<dbReference type="Gene3D" id="2.60.60.40">
    <property type="match status" value="1"/>
</dbReference>
<dbReference type="KEGG" id="azz:DEW08_22505"/>
<feature type="active site" description="Charge relay system" evidence="5">
    <location>
        <position position="50"/>
    </location>
</feature>
<dbReference type="SUPFAM" id="SSF52743">
    <property type="entry name" value="Subtilisin-like"/>
    <property type="match status" value="1"/>
</dbReference>
<dbReference type="InterPro" id="IPR050131">
    <property type="entry name" value="Peptidase_S8_subtilisin-like"/>
</dbReference>
<evidence type="ECO:0000259" key="7">
    <source>
        <dbReference type="Pfam" id="PF16841"/>
    </source>
</evidence>
<proteinExistence type="inferred from homology"/>
<keyword evidence="2 5" id="KW-0645">Protease</keyword>
<reference evidence="9" key="1">
    <citation type="submission" date="2018-05" db="EMBL/GenBank/DDBJ databases">
        <title>Azospirillum thermophila sp. nov., a novel isolated from hot spring.</title>
        <authorList>
            <person name="Zhao Z."/>
        </authorList>
    </citation>
    <scope>NUCLEOTIDE SEQUENCE [LARGE SCALE GENOMIC DNA]</scope>
    <source>
        <strain evidence="9">CFH 70021</strain>
        <plasmid evidence="9">unnamed1</plasmid>
    </source>
</reference>
<geneLocation type="plasmid" evidence="8 9">
    <name>unnamed1</name>
</geneLocation>
<organism evidence="8 9">
    <name type="scientific">Azospirillum thermophilum</name>
    <dbReference type="NCBI Taxonomy" id="2202148"/>
    <lineage>
        <taxon>Bacteria</taxon>
        <taxon>Pseudomonadati</taxon>
        <taxon>Pseudomonadota</taxon>
        <taxon>Alphaproteobacteria</taxon>
        <taxon>Rhodospirillales</taxon>
        <taxon>Azospirillaceae</taxon>
        <taxon>Azospirillum</taxon>
    </lineage>
</organism>
<comment type="similarity">
    <text evidence="1 5">Belongs to the peptidase S8 family.</text>
</comment>
<dbReference type="PANTHER" id="PTHR43806:SF11">
    <property type="entry name" value="CEREVISIN-RELATED"/>
    <property type="match status" value="1"/>
</dbReference>
<feature type="domain" description="Carbohydrate binding module xylan-binding" evidence="7">
    <location>
        <begin position="288"/>
        <end position="372"/>
    </location>
</feature>
<dbReference type="GO" id="GO:0004252">
    <property type="term" value="F:serine-type endopeptidase activity"/>
    <property type="evidence" value="ECO:0007669"/>
    <property type="project" value="UniProtKB-UniRule"/>
</dbReference>
<keyword evidence="8" id="KW-0614">Plasmid</keyword>